<organism evidence="2 3">
    <name type="scientific">Nocardioides kongjuensis</name>
    <dbReference type="NCBI Taxonomy" id="349522"/>
    <lineage>
        <taxon>Bacteria</taxon>
        <taxon>Bacillati</taxon>
        <taxon>Actinomycetota</taxon>
        <taxon>Actinomycetes</taxon>
        <taxon>Propionibacteriales</taxon>
        <taxon>Nocardioidaceae</taxon>
        <taxon>Nocardioides</taxon>
    </lineage>
</organism>
<evidence type="ECO:0000256" key="1">
    <source>
        <dbReference type="SAM" id="MobiDB-lite"/>
    </source>
</evidence>
<dbReference type="EMBL" id="JACCBF010000001">
    <property type="protein sequence ID" value="NYD31244.1"/>
    <property type="molecule type" value="Genomic_DNA"/>
</dbReference>
<evidence type="ECO:0000313" key="2">
    <source>
        <dbReference type="EMBL" id="NYD31244.1"/>
    </source>
</evidence>
<reference evidence="2 3" key="1">
    <citation type="submission" date="2020-07" db="EMBL/GenBank/DDBJ databases">
        <title>Sequencing the genomes of 1000 actinobacteria strains.</title>
        <authorList>
            <person name="Klenk H.-P."/>
        </authorList>
    </citation>
    <scope>NUCLEOTIDE SEQUENCE [LARGE SCALE GENOMIC DNA]</scope>
    <source>
        <strain evidence="2 3">DSM 19082</strain>
    </source>
</reference>
<keyword evidence="3" id="KW-1185">Reference proteome</keyword>
<proteinExistence type="predicted"/>
<feature type="compositionally biased region" description="Basic and acidic residues" evidence="1">
    <location>
        <begin position="250"/>
        <end position="261"/>
    </location>
</feature>
<dbReference type="Proteomes" id="UP000582231">
    <property type="component" value="Unassembled WGS sequence"/>
</dbReference>
<accession>A0A852RTM1</accession>
<feature type="region of interest" description="Disordered" evidence="1">
    <location>
        <begin position="164"/>
        <end position="261"/>
    </location>
</feature>
<evidence type="ECO:0000313" key="3">
    <source>
        <dbReference type="Proteomes" id="UP000582231"/>
    </source>
</evidence>
<sequence>MHRQRFRRCPLVGAGCPQWRESETGSAQQVPARHTYMALSPLPLLTFQSNKKEAPGIGRGRGIRSDGSRFGRIERVAFSNFQPRKRPQVHLCQLASKVRGIAAQAAVASAGASVAGREVVSSHDCPITTVAITLPRDLAMMVCAITLDYGQSAELASRQVDQWSSHFMPPPTSERQSPNSRPNANGRTGNEAGNGADADSTAWSFPFSRRISRRDSVRHMTNVRPAGRTPLSKGDSWPGHAFASDSYGSDCRRAHRPSEYP</sequence>
<gene>
    <name evidence="2" type="ORF">BJ958_002790</name>
</gene>
<feature type="compositionally biased region" description="Polar residues" evidence="1">
    <location>
        <begin position="173"/>
        <end position="188"/>
    </location>
</feature>
<name>A0A852RTM1_9ACTN</name>
<protein>
    <submittedName>
        <fullName evidence="2">Uncharacterized protein</fullName>
    </submittedName>
</protein>
<dbReference type="AlphaFoldDB" id="A0A852RTM1"/>
<comment type="caution">
    <text evidence="2">The sequence shown here is derived from an EMBL/GenBank/DDBJ whole genome shotgun (WGS) entry which is preliminary data.</text>
</comment>